<dbReference type="GO" id="GO:0020037">
    <property type="term" value="F:heme binding"/>
    <property type="evidence" value="ECO:0007669"/>
    <property type="project" value="InterPro"/>
</dbReference>
<organism evidence="8 9">
    <name type="scientific">Pseudocercospora eumusae</name>
    <dbReference type="NCBI Taxonomy" id="321146"/>
    <lineage>
        <taxon>Eukaryota</taxon>
        <taxon>Fungi</taxon>
        <taxon>Dikarya</taxon>
        <taxon>Ascomycota</taxon>
        <taxon>Pezizomycotina</taxon>
        <taxon>Dothideomycetes</taxon>
        <taxon>Dothideomycetidae</taxon>
        <taxon>Mycosphaerellales</taxon>
        <taxon>Mycosphaerellaceae</taxon>
        <taxon>Pseudocercospora</taxon>
    </lineage>
</organism>
<keyword evidence="7" id="KW-0732">Signal</keyword>
<keyword evidence="5 6" id="KW-0349">Heme</keyword>
<dbReference type="AlphaFoldDB" id="A0A139GUS0"/>
<dbReference type="PANTHER" id="PTHR47582">
    <property type="entry name" value="P450, PUTATIVE (EUROFUNG)-RELATED"/>
    <property type="match status" value="1"/>
</dbReference>
<dbReference type="GO" id="GO:0004497">
    <property type="term" value="F:monooxygenase activity"/>
    <property type="evidence" value="ECO:0007669"/>
    <property type="project" value="UniProtKB-KW"/>
</dbReference>
<proteinExistence type="inferred from homology"/>
<evidence type="ECO:0000256" key="3">
    <source>
        <dbReference type="ARBA" id="ARBA00022723"/>
    </source>
</evidence>
<gene>
    <name evidence="8" type="ORF">AC578_6802</name>
</gene>
<dbReference type="CDD" id="cd11040">
    <property type="entry name" value="CYP7_CYP8-like"/>
    <property type="match status" value="1"/>
</dbReference>
<evidence type="ECO:0000256" key="6">
    <source>
        <dbReference type="RuleBase" id="RU000461"/>
    </source>
</evidence>
<feature type="chain" id="PRO_5007806093" description="Cytochrome P450" evidence="7">
    <location>
        <begin position="27"/>
        <end position="511"/>
    </location>
</feature>
<dbReference type="InterPro" id="IPR053007">
    <property type="entry name" value="CYP450_monoxygenase_sec-met"/>
</dbReference>
<dbReference type="Proteomes" id="UP000070133">
    <property type="component" value="Unassembled WGS sequence"/>
</dbReference>
<evidence type="ECO:0000256" key="1">
    <source>
        <dbReference type="ARBA" id="ARBA00001971"/>
    </source>
</evidence>
<evidence type="ECO:0008006" key="10">
    <source>
        <dbReference type="Google" id="ProtNLM"/>
    </source>
</evidence>
<comment type="similarity">
    <text evidence="2 6">Belongs to the cytochrome P450 family.</text>
</comment>
<dbReference type="Gene3D" id="1.10.630.10">
    <property type="entry name" value="Cytochrome P450"/>
    <property type="match status" value="1"/>
</dbReference>
<dbReference type="STRING" id="321146.A0A139GUS0"/>
<comment type="caution">
    <text evidence="8">The sequence shown here is derived from an EMBL/GenBank/DDBJ whole genome shotgun (WGS) entry which is preliminary data.</text>
</comment>
<dbReference type="GO" id="GO:0005506">
    <property type="term" value="F:iron ion binding"/>
    <property type="evidence" value="ECO:0007669"/>
    <property type="project" value="InterPro"/>
</dbReference>
<dbReference type="EMBL" id="LFZN01000360">
    <property type="protein sequence ID" value="KXS93922.1"/>
    <property type="molecule type" value="Genomic_DNA"/>
</dbReference>
<dbReference type="InterPro" id="IPR001128">
    <property type="entry name" value="Cyt_P450"/>
</dbReference>
<evidence type="ECO:0000313" key="9">
    <source>
        <dbReference type="Proteomes" id="UP000070133"/>
    </source>
</evidence>
<dbReference type="GO" id="GO:0016705">
    <property type="term" value="F:oxidoreductase activity, acting on paired donors, with incorporation or reduction of molecular oxygen"/>
    <property type="evidence" value="ECO:0007669"/>
    <property type="project" value="InterPro"/>
</dbReference>
<protein>
    <recommendedName>
        <fullName evidence="10">Cytochrome P450</fullName>
    </recommendedName>
</protein>
<accession>A0A139GUS0</accession>
<dbReference type="InterPro" id="IPR002403">
    <property type="entry name" value="Cyt_P450_E_grp-IV"/>
</dbReference>
<dbReference type="PROSITE" id="PS00086">
    <property type="entry name" value="CYTOCHROME_P450"/>
    <property type="match status" value="1"/>
</dbReference>
<keyword evidence="6" id="KW-0503">Monooxygenase</keyword>
<evidence type="ECO:0000256" key="4">
    <source>
        <dbReference type="ARBA" id="ARBA00023004"/>
    </source>
</evidence>
<keyword evidence="6" id="KW-0560">Oxidoreductase</keyword>
<dbReference type="PANTHER" id="PTHR47582:SF1">
    <property type="entry name" value="P450, PUTATIVE (EUROFUNG)-RELATED"/>
    <property type="match status" value="1"/>
</dbReference>
<sequence length="511" mass="57253">MSATFAISVWALLIALLVAAVQSVATVRVDDNEPPLLKPEVPLVGHILNFVRRPSDYFISLRQKHNVEIATLQLGLSKVYVVWAPGAIQSVFRSKVLSHDQYSLDFARHFFNLSDRTIAALRSPEAVTKQIQQRLLGAIHEGLRGDSLKSASSSTLRYLSNEVNAICVGGQELEVPNLYIWLRDHITVAVSNTLYGVNDPFQKDPSLVQALWDFEGNFVPLLTGRIFGRLLSSSAFHGRKKVQSELIKFYRAGYDQNDEVAPFIRTRAELLRQAGVPVDEVGRMEASFMFVAITGSGPITFSFLANIVQRPELLGKIRLELERLVSKQEGVFKLRASSINDSSCPLLVSCWNETLRLGMQFLGTRHALEDITVSTGDGRSYLLKKGVPIIWTAKSMHFSPEIWGENATEFEGDRFITLKGSEKQQKNASFFPFGGGQHLCPGRHFAYNEIICFTAALMLGFDIENMNPKSIEMRPTRLGEAVMKPLWEGRYSGCTIKKRPGWDELSWQLEV</sequence>
<feature type="signal peptide" evidence="7">
    <location>
        <begin position="1"/>
        <end position="26"/>
    </location>
</feature>
<dbReference type="PRINTS" id="PR00465">
    <property type="entry name" value="EP450IV"/>
</dbReference>
<dbReference type="OrthoDB" id="3366823at2759"/>
<feature type="binding site" description="axial binding residue" evidence="5">
    <location>
        <position position="440"/>
    </location>
    <ligand>
        <name>heme</name>
        <dbReference type="ChEBI" id="CHEBI:30413"/>
    </ligand>
    <ligandPart>
        <name>Fe</name>
        <dbReference type="ChEBI" id="CHEBI:18248"/>
    </ligandPart>
</feature>
<reference evidence="8 9" key="1">
    <citation type="submission" date="2015-07" db="EMBL/GenBank/DDBJ databases">
        <title>Comparative genomics of the Sigatoka disease complex on banana suggests a link between parallel evolutionary changes in Pseudocercospora fijiensis and Pseudocercospora eumusae and increased virulence on the banana host.</title>
        <authorList>
            <person name="Chang T.-C."/>
            <person name="Salvucci A."/>
            <person name="Crous P.W."/>
            <person name="Stergiopoulos I."/>
        </authorList>
    </citation>
    <scope>NUCLEOTIDE SEQUENCE [LARGE SCALE GENOMIC DNA]</scope>
    <source>
        <strain evidence="8 9">CBS 114824</strain>
    </source>
</reference>
<keyword evidence="3 5" id="KW-0479">Metal-binding</keyword>
<evidence type="ECO:0000256" key="5">
    <source>
        <dbReference type="PIRSR" id="PIRSR602403-1"/>
    </source>
</evidence>
<evidence type="ECO:0000256" key="7">
    <source>
        <dbReference type="SAM" id="SignalP"/>
    </source>
</evidence>
<evidence type="ECO:0000256" key="2">
    <source>
        <dbReference type="ARBA" id="ARBA00010617"/>
    </source>
</evidence>
<dbReference type="InterPro" id="IPR036396">
    <property type="entry name" value="Cyt_P450_sf"/>
</dbReference>
<comment type="cofactor">
    <cofactor evidence="1 5">
        <name>heme</name>
        <dbReference type="ChEBI" id="CHEBI:30413"/>
    </cofactor>
</comment>
<dbReference type="Pfam" id="PF00067">
    <property type="entry name" value="p450"/>
    <property type="match status" value="1"/>
</dbReference>
<dbReference type="InterPro" id="IPR017972">
    <property type="entry name" value="Cyt_P450_CS"/>
</dbReference>
<keyword evidence="4 5" id="KW-0408">Iron</keyword>
<keyword evidence="9" id="KW-1185">Reference proteome</keyword>
<name>A0A139GUS0_9PEZI</name>
<dbReference type="SUPFAM" id="SSF48264">
    <property type="entry name" value="Cytochrome P450"/>
    <property type="match status" value="1"/>
</dbReference>
<evidence type="ECO:0000313" key="8">
    <source>
        <dbReference type="EMBL" id="KXS93922.1"/>
    </source>
</evidence>